<dbReference type="Pfam" id="PF17957">
    <property type="entry name" value="Big_7"/>
    <property type="match status" value="1"/>
</dbReference>
<dbReference type="InterPro" id="IPR011658">
    <property type="entry name" value="PA14_dom"/>
</dbReference>
<evidence type="ECO:0000313" key="5">
    <source>
        <dbReference type="Proteomes" id="UP001319200"/>
    </source>
</evidence>
<dbReference type="SMART" id="SM00758">
    <property type="entry name" value="PA14"/>
    <property type="match status" value="2"/>
</dbReference>
<protein>
    <recommendedName>
        <fullName evidence="3">PA14 domain-containing protein</fullName>
    </recommendedName>
</protein>
<evidence type="ECO:0000256" key="2">
    <source>
        <dbReference type="SAM" id="SignalP"/>
    </source>
</evidence>
<name>A0AAP2DFD0_9BACT</name>
<feature type="domain" description="PA14" evidence="3">
    <location>
        <begin position="587"/>
        <end position="739"/>
    </location>
</feature>
<dbReference type="InterPro" id="IPR037524">
    <property type="entry name" value="PA14/GLEYA"/>
</dbReference>
<accession>A0AAP2DFD0</accession>
<dbReference type="Proteomes" id="UP001319200">
    <property type="component" value="Unassembled WGS sequence"/>
</dbReference>
<feature type="chain" id="PRO_5043049588" description="PA14 domain-containing protein" evidence="2">
    <location>
        <begin position="20"/>
        <end position="850"/>
    </location>
</feature>
<reference evidence="4 5" key="1">
    <citation type="submission" date="2021-05" db="EMBL/GenBank/DDBJ databases">
        <title>A Polyphasic approach of four new species of the genus Ohtaekwangia: Ohtaekwangia histidinii sp. nov., Ohtaekwangia cretensis sp. nov., Ohtaekwangia indiensis sp. nov., Ohtaekwangia reichenbachii sp. nov. from diverse environment.</title>
        <authorList>
            <person name="Octaviana S."/>
        </authorList>
    </citation>
    <scope>NUCLEOTIDE SEQUENCE [LARGE SCALE GENOMIC DNA]</scope>
    <source>
        <strain evidence="4 5">PWU4</strain>
    </source>
</reference>
<evidence type="ECO:0000313" key="4">
    <source>
        <dbReference type="EMBL" id="MBT1695315.1"/>
    </source>
</evidence>
<organism evidence="4 5">
    <name type="scientific">Chryseosolibacter histidini</name>
    <dbReference type="NCBI Taxonomy" id="2782349"/>
    <lineage>
        <taxon>Bacteria</taxon>
        <taxon>Pseudomonadati</taxon>
        <taxon>Bacteroidota</taxon>
        <taxon>Cytophagia</taxon>
        <taxon>Cytophagales</taxon>
        <taxon>Chryseotaleaceae</taxon>
        <taxon>Chryseosolibacter</taxon>
    </lineage>
</organism>
<keyword evidence="5" id="KW-1185">Reference proteome</keyword>
<dbReference type="InterPro" id="IPR013783">
    <property type="entry name" value="Ig-like_fold"/>
</dbReference>
<dbReference type="InterPro" id="IPR052387">
    <property type="entry name" value="Fibrocystin"/>
</dbReference>
<dbReference type="RefSeq" id="WP_254158836.1">
    <property type="nucleotide sequence ID" value="NZ_JAHESF010000001.1"/>
</dbReference>
<gene>
    <name evidence="4" type="ORF">KK083_00415</name>
</gene>
<dbReference type="PANTHER" id="PTHR46769">
    <property type="entry name" value="POLYCYSTIC KIDNEY AND HEPATIC DISEASE 1 (AUTOSOMAL RECESSIVE)-LIKE 1"/>
    <property type="match status" value="1"/>
</dbReference>
<sequence length="850" mass="94411">MKKTLRTVVLIGLTLAASASVCFSEDRAQGSTPAGSGSPDFTAPTFTYEVQEPSVLLKFTDNSNEDDYYRIYRVDENGATTLIDNIPGNQPGVEQLFDDSGAQGGTYYTYYADAVLQNGNTLSRVAEVYFLQPLEAPIIHMGYPNLETCGSEVLLEYEHIYDSPHIYTEIFRSSSPTSGFVKVATTTSTLYLDDVAPRKTYYYKVRDGRDGHVSGFSEVKTVTVESDYYDPELSVRIVDSGIEITLRDRSYVDEHYSLYQESTDGIIVLKEIVLADSGSTYTMVDTTVQPNTDYTYVINAKVKTYCGKYSWPWYEDVASATINAGPGRSCAGAGSITRDLWTNVPGLNLTDIPSGPPTSTAEITTFETPNYAGNNYAARIYGYVCVPQTGYYTFWIASDDQSALYLSTDEQPENKYKIAYVNKAVKFREYTKYAYQQSAPTHLIQGRKYYIEALHKEGNGADHISVGWQMPDGTLQRPIQGQHLIPYEYEPNIPPTVTIIDPPDNFEENFANGVYIHATASDADGTIAKVEFIINGAKMAEDMSAPYEYHWTYFPEGTHEIIVKAYDNGNAVASDTVTYIVNYPDCPNAGLVNWEIWDNIGGTDISSIPVNTEPSLVNTQLDFETDQYQGNNYGSRIRAYLCVPSTGYYTFWVAADDKAQLWLSTDDDPANKRLIASVNSATRYRQYDRYASQKSSSIYLEKGINYYIEALHKEANGNDHLSVGWQLPDGTLERPIRGIRMIEFAPQYTFAAASTPAERVQIDDAEVERISVYPNPAPGRRVSLTGLGADEGPVRIQVISAAGAVIVDQIFTCSGDCAQIDLDLGKSPSGLYAVQIMRGRKRNVLKLVLE</sequence>
<dbReference type="PANTHER" id="PTHR46769:SF2">
    <property type="entry name" value="FIBROCYSTIN-L ISOFORM 2 PRECURSOR-RELATED"/>
    <property type="match status" value="1"/>
</dbReference>
<keyword evidence="1 2" id="KW-0732">Signal</keyword>
<feature type="signal peptide" evidence="2">
    <location>
        <begin position="1"/>
        <end position="19"/>
    </location>
</feature>
<feature type="domain" description="PA14" evidence="3">
    <location>
        <begin position="331"/>
        <end position="482"/>
    </location>
</feature>
<dbReference type="Gene3D" id="2.60.40.10">
    <property type="entry name" value="Immunoglobulins"/>
    <property type="match status" value="3"/>
</dbReference>
<dbReference type="PROSITE" id="PS51820">
    <property type="entry name" value="PA14"/>
    <property type="match status" value="2"/>
</dbReference>
<dbReference type="AlphaFoldDB" id="A0AAP2DFD0"/>
<dbReference type="EMBL" id="JAHESF010000001">
    <property type="protein sequence ID" value="MBT1695315.1"/>
    <property type="molecule type" value="Genomic_DNA"/>
</dbReference>
<dbReference type="SUPFAM" id="SSF56988">
    <property type="entry name" value="Anthrax protective antigen"/>
    <property type="match status" value="2"/>
</dbReference>
<evidence type="ECO:0000256" key="1">
    <source>
        <dbReference type="ARBA" id="ARBA00022729"/>
    </source>
</evidence>
<proteinExistence type="predicted"/>
<dbReference type="Gene3D" id="2.60.120.1560">
    <property type="match status" value="2"/>
</dbReference>
<comment type="caution">
    <text evidence="4">The sequence shown here is derived from an EMBL/GenBank/DDBJ whole genome shotgun (WGS) entry which is preliminary data.</text>
</comment>
<evidence type="ECO:0000259" key="3">
    <source>
        <dbReference type="PROSITE" id="PS51820"/>
    </source>
</evidence>
<dbReference type="Pfam" id="PF07691">
    <property type="entry name" value="PA14"/>
    <property type="match status" value="2"/>
</dbReference>